<feature type="domain" description="Putative auto-transporter adhesin head GIN" evidence="2">
    <location>
        <begin position="44"/>
        <end position="225"/>
    </location>
</feature>
<evidence type="ECO:0000259" key="2">
    <source>
        <dbReference type="Pfam" id="PF10988"/>
    </source>
</evidence>
<dbReference type="EMBL" id="WAAU01000012">
    <property type="protein sequence ID" value="KAB1158679.1"/>
    <property type="molecule type" value="Genomic_DNA"/>
</dbReference>
<dbReference type="AlphaFoldDB" id="A0A7J5ANW1"/>
<dbReference type="Pfam" id="PF10988">
    <property type="entry name" value="DUF2807"/>
    <property type="match status" value="1"/>
</dbReference>
<keyword evidence="4" id="KW-1185">Reference proteome</keyword>
<keyword evidence="1" id="KW-0732">Signal</keyword>
<dbReference type="InterPro" id="IPR021255">
    <property type="entry name" value="DUF2807"/>
</dbReference>
<evidence type="ECO:0000256" key="1">
    <source>
        <dbReference type="SAM" id="SignalP"/>
    </source>
</evidence>
<proteinExistence type="predicted"/>
<feature type="chain" id="PRO_5029643140" evidence="1">
    <location>
        <begin position="20"/>
        <end position="241"/>
    </location>
</feature>
<dbReference type="PANTHER" id="PTHR39200">
    <property type="entry name" value="HYPOTHETICAL EXPORTED PROTEIN"/>
    <property type="match status" value="1"/>
</dbReference>
<organism evidence="3 4">
    <name type="scientific">Tenacibaculum aiptasiae</name>
    <dbReference type="NCBI Taxonomy" id="426481"/>
    <lineage>
        <taxon>Bacteria</taxon>
        <taxon>Pseudomonadati</taxon>
        <taxon>Bacteroidota</taxon>
        <taxon>Flavobacteriia</taxon>
        <taxon>Flavobacteriales</taxon>
        <taxon>Flavobacteriaceae</taxon>
        <taxon>Tenacibaculum</taxon>
    </lineage>
</organism>
<feature type="signal peptide" evidence="1">
    <location>
        <begin position="1"/>
        <end position="19"/>
    </location>
</feature>
<evidence type="ECO:0000313" key="3">
    <source>
        <dbReference type="EMBL" id="KAB1158679.1"/>
    </source>
</evidence>
<dbReference type="RefSeq" id="WP_150899646.1">
    <property type="nucleotide sequence ID" value="NZ_WAAU01000012.1"/>
</dbReference>
<sequence>MKKQLITTLIILLSLNINAQSWWNSKKIKGNGNVVTKTRSISSFDRVSVGGSFDVNLVAGTEGKITIKGESNIIPYIETEVKGGKLKIQFKENTNIRTTRKLVVTVPFERIRAVSLGGSGNVRVQKRMKADDASFNIGGSGNISADVDANTVKASIGGSGNIRLKGKTDNFKCSIAGSGSVKAYDLDANTLKASIAGSGSVQTSVSSKIKASVVGSGSVYYKGNPKIDSNSIGSGDVIDRN</sequence>
<comment type="caution">
    <text evidence="3">The sequence shown here is derived from an EMBL/GenBank/DDBJ whole genome shotgun (WGS) entry which is preliminary data.</text>
</comment>
<dbReference type="Gene3D" id="2.160.20.120">
    <property type="match status" value="1"/>
</dbReference>
<dbReference type="PANTHER" id="PTHR39200:SF1">
    <property type="entry name" value="AUTO-TRANSPORTER ADHESIN HEAD GIN DOMAIN-CONTAINING PROTEIN-RELATED"/>
    <property type="match status" value="1"/>
</dbReference>
<name>A0A7J5ANW1_9FLAO</name>
<accession>A0A7J5ANW1</accession>
<dbReference type="OrthoDB" id="5585143at2"/>
<protein>
    <submittedName>
        <fullName evidence="3">DUF2807 domain-containing protein</fullName>
    </submittedName>
</protein>
<gene>
    <name evidence="3" type="ORF">F7018_08660</name>
</gene>
<evidence type="ECO:0000313" key="4">
    <source>
        <dbReference type="Proteomes" id="UP000467305"/>
    </source>
</evidence>
<reference evidence="3 4" key="1">
    <citation type="submission" date="2019-09" db="EMBL/GenBank/DDBJ databases">
        <authorList>
            <person name="Cao W.R."/>
        </authorList>
    </citation>
    <scope>NUCLEOTIDE SEQUENCE [LARGE SCALE GENOMIC DNA]</scope>
    <source>
        <strain evidence="4">a4</strain>
    </source>
</reference>
<dbReference type="Proteomes" id="UP000467305">
    <property type="component" value="Unassembled WGS sequence"/>
</dbReference>